<keyword evidence="2" id="KW-1003">Cell membrane</keyword>
<evidence type="ECO:0000313" key="10">
    <source>
        <dbReference type="Proteomes" id="UP000256429"/>
    </source>
</evidence>
<keyword evidence="4 8" id="KW-0812">Transmembrane</keyword>
<evidence type="ECO:0000256" key="3">
    <source>
        <dbReference type="ARBA" id="ARBA00022670"/>
    </source>
</evidence>
<organism evidence="9 10">
    <name type="scientific">Lutibacter oceani</name>
    <dbReference type="NCBI Taxonomy" id="1853311"/>
    <lineage>
        <taxon>Bacteria</taxon>
        <taxon>Pseudomonadati</taxon>
        <taxon>Bacteroidota</taxon>
        <taxon>Flavobacteriia</taxon>
        <taxon>Flavobacteriales</taxon>
        <taxon>Flavobacteriaceae</taxon>
        <taxon>Lutibacter</taxon>
    </lineage>
</organism>
<evidence type="ECO:0000313" key="9">
    <source>
        <dbReference type="EMBL" id="REE82956.1"/>
    </source>
</evidence>
<gene>
    <name evidence="9" type="ORF">BX611_0232</name>
</gene>
<keyword evidence="6 8" id="KW-1133">Transmembrane helix</keyword>
<dbReference type="AlphaFoldDB" id="A0A3D9S0S8"/>
<dbReference type="InterPro" id="IPR026323">
    <property type="entry name" value="Exosortase-related_prot_XrtF"/>
</dbReference>
<proteinExistence type="predicted"/>
<dbReference type="InterPro" id="IPR026392">
    <property type="entry name" value="Exo/Archaeosortase_dom"/>
</dbReference>
<keyword evidence="3" id="KW-0645">Protease</keyword>
<evidence type="ECO:0000256" key="1">
    <source>
        <dbReference type="ARBA" id="ARBA00004651"/>
    </source>
</evidence>
<evidence type="ECO:0000256" key="5">
    <source>
        <dbReference type="ARBA" id="ARBA00022801"/>
    </source>
</evidence>
<dbReference type="NCBIfam" id="TIGR04128">
    <property type="entry name" value="exoso_Fjoh_1448"/>
    <property type="match status" value="1"/>
</dbReference>
<evidence type="ECO:0000256" key="8">
    <source>
        <dbReference type="SAM" id="Phobius"/>
    </source>
</evidence>
<sequence length="179" mass="20618">MVQNNKTVIYFLIKFFGTYLLLFLLYSFYLSKNQKSFELFACAPITKTVAIQSQYLLNVMGYSSEIEQSTSEMAINLFVNDILIARIIEGCNSVSIIILFVAFIVAFASGFKRTILFILFGSFIIYFVNIVRIVVIVIAIYKFPKLEGVLHNIVFPGIIYGITFLLWFLWVQKISRLKK</sequence>
<feature type="transmembrane region" description="Helical" evidence="8">
    <location>
        <begin position="115"/>
        <end position="141"/>
    </location>
</feature>
<reference evidence="9 10" key="1">
    <citation type="submission" date="2018-08" db="EMBL/GenBank/DDBJ databases">
        <title>Genomic Encyclopedia of Type Strains, Phase III (KMG-III): the genomes of soil and plant-associated and newly described type strains.</title>
        <authorList>
            <person name="Whitman W."/>
        </authorList>
    </citation>
    <scope>NUCLEOTIDE SEQUENCE [LARGE SCALE GENOMIC DNA]</scope>
    <source>
        <strain evidence="9 10">325-5</strain>
    </source>
</reference>
<dbReference type="GO" id="GO:0006508">
    <property type="term" value="P:proteolysis"/>
    <property type="evidence" value="ECO:0007669"/>
    <property type="project" value="UniProtKB-KW"/>
</dbReference>
<evidence type="ECO:0000256" key="6">
    <source>
        <dbReference type="ARBA" id="ARBA00022989"/>
    </source>
</evidence>
<comment type="caution">
    <text evidence="9">The sequence shown here is derived from an EMBL/GenBank/DDBJ whole genome shotgun (WGS) entry which is preliminary data.</text>
</comment>
<accession>A0A3D9S0S8</accession>
<dbReference type="Pfam" id="PF09721">
    <property type="entry name" value="Exosortase_EpsH"/>
    <property type="match status" value="1"/>
</dbReference>
<protein>
    <submittedName>
        <fullName evidence="9">Exosortase family protein XrtF</fullName>
    </submittedName>
</protein>
<evidence type="ECO:0000256" key="7">
    <source>
        <dbReference type="ARBA" id="ARBA00023136"/>
    </source>
</evidence>
<keyword evidence="5" id="KW-0378">Hydrolase</keyword>
<dbReference type="Proteomes" id="UP000256429">
    <property type="component" value="Unassembled WGS sequence"/>
</dbReference>
<dbReference type="GO" id="GO:0008233">
    <property type="term" value="F:peptidase activity"/>
    <property type="evidence" value="ECO:0007669"/>
    <property type="project" value="UniProtKB-KW"/>
</dbReference>
<dbReference type="EMBL" id="QTTQ01000009">
    <property type="protein sequence ID" value="REE82956.1"/>
    <property type="molecule type" value="Genomic_DNA"/>
</dbReference>
<comment type="subcellular location">
    <subcellularLocation>
        <location evidence="1">Cell membrane</location>
        <topology evidence="1">Multi-pass membrane protein</topology>
    </subcellularLocation>
</comment>
<name>A0A3D9S0S8_9FLAO</name>
<evidence type="ECO:0000256" key="4">
    <source>
        <dbReference type="ARBA" id="ARBA00022692"/>
    </source>
</evidence>
<feature type="transmembrane region" description="Helical" evidence="8">
    <location>
        <begin position="153"/>
        <end position="171"/>
    </location>
</feature>
<evidence type="ECO:0000256" key="2">
    <source>
        <dbReference type="ARBA" id="ARBA00022475"/>
    </source>
</evidence>
<keyword evidence="10" id="KW-1185">Reference proteome</keyword>
<dbReference type="NCBIfam" id="TIGR04178">
    <property type="entry name" value="exo_archaeo"/>
    <property type="match status" value="1"/>
</dbReference>
<dbReference type="InterPro" id="IPR019127">
    <property type="entry name" value="Exosortase"/>
</dbReference>
<feature type="transmembrane region" description="Helical" evidence="8">
    <location>
        <begin position="7"/>
        <end position="29"/>
    </location>
</feature>
<keyword evidence="7 8" id="KW-0472">Membrane</keyword>
<dbReference type="GO" id="GO:0005886">
    <property type="term" value="C:plasma membrane"/>
    <property type="evidence" value="ECO:0007669"/>
    <property type="project" value="UniProtKB-SubCell"/>
</dbReference>
<feature type="transmembrane region" description="Helical" evidence="8">
    <location>
        <begin position="83"/>
        <end position="108"/>
    </location>
</feature>